<dbReference type="AlphaFoldDB" id="A0A0A6VV98"/>
<keyword evidence="3" id="KW-1185">Reference proteome</keyword>
<dbReference type="EMBL" id="JSUH01000002">
    <property type="protein sequence ID" value="KHD98551.1"/>
    <property type="molecule type" value="Genomic_DNA"/>
</dbReference>
<organism evidence="2 3">
    <name type="scientific">Kocuria rosea subsp. polaris</name>
    <dbReference type="NCBI Taxonomy" id="136273"/>
    <lineage>
        <taxon>Bacteria</taxon>
        <taxon>Bacillati</taxon>
        <taxon>Actinomycetota</taxon>
        <taxon>Actinomycetes</taxon>
        <taxon>Micrococcales</taxon>
        <taxon>Micrococcaceae</taxon>
        <taxon>Kocuria</taxon>
    </lineage>
</organism>
<accession>A0A0A6VV98</accession>
<proteinExistence type="predicted"/>
<gene>
    <name evidence="2" type="ORF">GY22_02325</name>
</gene>
<protein>
    <recommendedName>
        <fullName evidence="4">STAS domain-containing protein</fullName>
    </recommendedName>
</protein>
<evidence type="ECO:0000256" key="1">
    <source>
        <dbReference type="SAM" id="MobiDB-lite"/>
    </source>
</evidence>
<evidence type="ECO:0000313" key="3">
    <source>
        <dbReference type="Proteomes" id="UP000030466"/>
    </source>
</evidence>
<dbReference type="OrthoDB" id="4882944at2"/>
<dbReference type="Proteomes" id="UP000030466">
    <property type="component" value="Unassembled WGS sequence"/>
</dbReference>
<sequence length="123" mass="12754">MDHSLSVVVQIELDTRCVHLVVTGDLTERNHRVLTPLVARARTLVPGAAVVVDLTGAQHVDPGGLDLLRWSLDHDPLPESGGAVRVLTRPAPFGLAEAARPTAGAPAPAPARWNGAEPGGVAA</sequence>
<evidence type="ECO:0000313" key="2">
    <source>
        <dbReference type="EMBL" id="KHD98551.1"/>
    </source>
</evidence>
<reference evidence="2 3" key="1">
    <citation type="journal article" date="2003" name="Int. J. Syst. Evol. Microbiol.">
        <title>Kocuria polaris sp. nov., an orange-pigmented psychrophilic bacterium isolated from an Antarctic cyanobacterial mat sample.</title>
        <authorList>
            <person name="Reddy G.S."/>
            <person name="Prakash J.S."/>
            <person name="Prabahar V."/>
            <person name="Matsumoto G.I."/>
            <person name="Stackebrandt E."/>
            <person name="Shivaji S."/>
        </authorList>
    </citation>
    <scope>NUCLEOTIDE SEQUENCE [LARGE SCALE GENOMIC DNA]</scope>
    <source>
        <strain evidence="2 3">CMS 76or</strain>
    </source>
</reference>
<evidence type="ECO:0008006" key="4">
    <source>
        <dbReference type="Google" id="ProtNLM"/>
    </source>
</evidence>
<comment type="caution">
    <text evidence="2">The sequence shown here is derived from an EMBL/GenBank/DDBJ whole genome shotgun (WGS) entry which is preliminary data.</text>
</comment>
<dbReference type="RefSeq" id="WP_035923943.1">
    <property type="nucleotide sequence ID" value="NZ_JSUH01000002.1"/>
</dbReference>
<name>A0A0A6VV98_KOCRO</name>
<feature type="region of interest" description="Disordered" evidence="1">
    <location>
        <begin position="98"/>
        <end position="123"/>
    </location>
</feature>